<dbReference type="HOGENOM" id="CLU_2363925_0_0_1"/>
<evidence type="ECO:0000313" key="2">
    <source>
        <dbReference type="EMBL" id="CCB61601.1"/>
    </source>
</evidence>
<dbReference type="InParanoid" id="F6I3T3"/>
<accession>F6I3T3</accession>
<sequence>MIKRRFYRIEHVDGNDDASVSSSDSKIEAEAEAEEETSAEEASENDVKGHNESSTSSGTNTGLYLFVVLNWFVVDLRDLVRDFEVWLEGFPIEDLE</sequence>
<dbReference type="AlphaFoldDB" id="F6I3T3"/>
<gene>
    <name evidence="2" type="ordered locus">VIT_05s0124g00520</name>
</gene>
<protein>
    <submittedName>
        <fullName evidence="2">Uncharacterized protein</fullName>
    </submittedName>
</protein>
<feature type="compositionally biased region" description="Acidic residues" evidence="1">
    <location>
        <begin position="30"/>
        <end position="44"/>
    </location>
</feature>
<dbReference type="Proteomes" id="UP000009183">
    <property type="component" value="Chromosome 5"/>
</dbReference>
<name>F6I3T3_VITVI</name>
<dbReference type="EMBL" id="FN596743">
    <property type="protein sequence ID" value="CCB61601.1"/>
    <property type="molecule type" value="Genomic_DNA"/>
</dbReference>
<evidence type="ECO:0000256" key="1">
    <source>
        <dbReference type="SAM" id="MobiDB-lite"/>
    </source>
</evidence>
<keyword evidence="3" id="KW-1185">Reference proteome</keyword>
<feature type="region of interest" description="Disordered" evidence="1">
    <location>
        <begin position="14"/>
        <end position="60"/>
    </location>
</feature>
<dbReference type="PaxDb" id="29760-VIT_05s0124g00520.t01"/>
<organism evidence="2 3">
    <name type="scientific">Vitis vinifera</name>
    <name type="common">Grape</name>
    <dbReference type="NCBI Taxonomy" id="29760"/>
    <lineage>
        <taxon>Eukaryota</taxon>
        <taxon>Viridiplantae</taxon>
        <taxon>Streptophyta</taxon>
        <taxon>Embryophyta</taxon>
        <taxon>Tracheophyta</taxon>
        <taxon>Spermatophyta</taxon>
        <taxon>Magnoliopsida</taxon>
        <taxon>eudicotyledons</taxon>
        <taxon>Gunneridae</taxon>
        <taxon>Pentapetalae</taxon>
        <taxon>rosids</taxon>
        <taxon>Vitales</taxon>
        <taxon>Vitaceae</taxon>
        <taxon>Viteae</taxon>
        <taxon>Vitis</taxon>
    </lineage>
</organism>
<proteinExistence type="predicted"/>
<reference evidence="3" key="1">
    <citation type="journal article" date="2007" name="Nature">
        <title>The grapevine genome sequence suggests ancestral hexaploidization in major angiosperm phyla.</title>
        <authorList>
            <consortium name="The French-Italian Public Consortium for Grapevine Genome Characterization."/>
            <person name="Jaillon O."/>
            <person name="Aury J.-M."/>
            <person name="Noel B."/>
            <person name="Policriti A."/>
            <person name="Clepet C."/>
            <person name="Casagrande A."/>
            <person name="Choisne N."/>
            <person name="Aubourg S."/>
            <person name="Vitulo N."/>
            <person name="Jubin C."/>
            <person name="Vezzi A."/>
            <person name="Legeai F."/>
            <person name="Hugueney P."/>
            <person name="Dasilva C."/>
            <person name="Horner D."/>
            <person name="Mica E."/>
            <person name="Jublot D."/>
            <person name="Poulain J."/>
            <person name="Bruyere C."/>
            <person name="Billault A."/>
            <person name="Segurens B."/>
            <person name="Gouyvenoux M."/>
            <person name="Ugarte E."/>
            <person name="Cattonaro F."/>
            <person name="Anthouard V."/>
            <person name="Vico V."/>
            <person name="Del Fabbro C."/>
            <person name="Alaux M."/>
            <person name="Di Gaspero G."/>
            <person name="Dumas V."/>
            <person name="Felice N."/>
            <person name="Paillard S."/>
            <person name="Juman I."/>
            <person name="Moroldo M."/>
            <person name="Scalabrin S."/>
            <person name="Canaguier A."/>
            <person name="Le Clainche I."/>
            <person name="Malacrida G."/>
            <person name="Durand E."/>
            <person name="Pesole G."/>
            <person name="Laucou V."/>
            <person name="Chatelet P."/>
            <person name="Merdinoglu D."/>
            <person name="Delledonne M."/>
            <person name="Pezzotti M."/>
            <person name="Lecharny A."/>
            <person name="Scarpelli C."/>
            <person name="Artiguenave F."/>
            <person name="Pe M.E."/>
            <person name="Valle G."/>
            <person name="Morgante M."/>
            <person name="Caboche M."/>
            <person name="Adam-Blondon A.-F."/>
            <person name="Weissenbach J."/>
            <person name="Quetier F."/>
            <person name="Wincker P."/>
        </authorList>
    </citation>
    <scope>NUCLEOTIDE SEQUENCE [LARGE SCALE GENOMIC DNA]</scope>
    <source>
        <strain evidence="3">cv. Pinot noir / PN40024</strain>
    </source>
</reference>
<evidence type="ECO:0000313" key="3">
    <source>
        <dbReference type="Proteomes" id="UP000009183"/>
    </source>
</evidence>